<dbReference type="InterPro" id="IPR054722">
    <property type="entry name" value="PolX-like_BBD"/>
</dbReference>
<feature type="domain" description="Retrovirus-related Pol polyprotein from transposon TNT 1-94-like beta-barrel" evidence="2">
    <location>
        <begin position="1"/>
        <end position="65"/>
    </location>
</feature>
<evidence type="ECO:0000259" key="2">
    <source>
        <dbReference type="Pfam" id="PF22936"/>
    </source>
</evidence>
<reference evidence="4" key="2">
    <citation type="submission" date="2025-08" db="UniProtKB">
        <authorList>
            <consortium name="RefSeq"/>
        </authorList>
    </citation>
    <scope>IDENTIFICATION</scope>
    <source>
        <tissue evidence="4">Leaf</tissue>
    </source>
</reference>
<evidence type="ECO:0000313" key="3">
    <source>
        <dbReference type="Proteomes" id="UP000189701"/>
    </source>
</evidence>
<reference evidence="3" key="1">
    <citation type="journal article" date="2013" name="Genome Biol.">
        <title>Reference genomes and transcriptomes of Nicotiana sylvestris and Nicotiana tomentosiformis.</title>
        <authorList>
            <person name="Sierro N."/>
            <person name="Battey J.N."/>
            <person name="Ouadi S."/>
            <person name="Bovet L."/>
            <person name="Goepfert S."/>
            <person name="Bakaher N."/>
            <person name="Peitsch M.C."/>
            <person name="Ivanov N.V."/>
        </authorList>
    </citation>
    <scope>NUCLEOTIDE SEQUENCE [LARGE SCALE GENOMIC DNA]</scope>
</reference>
<proteinExistence type="predicted"/>
<dbReference type="Proteomes" id="UP000189701">
    <property type="component" value="Unplaced"/>
</dbReference>
<gene>
    <name evidence="4" type="primary">LOC104216300</name>
</gene>
<evidence type="ECO:0000256" key="1">
    <source>
        <dbReference type="SAM" id="MobiDB-lite"/>
    </source>
</evidence>
<sequence length="86" mass="9186">MTGNPNIFSSFRSHKAPSPVTVADGSTYSSVGSGIVKPTSSITLSSVLSLPNLAFNLIFVSKITKDLNCCVAFFPDHCLFLDLKTM</sequence>
<organism evidence="3 4">
    <name type="scientific">Nicotiana sylvestris</name>
    <name type="common">Wood tobacco</name>
    <name type="synonym">South American tobacco</name>
    <dbReference type="NCBI Taxonomy" id="4096"/>
    <lineage>
        <taxon>Eukaryota</taxon>
        <taxon>Viridiplantae</taxon>
        <taxon>Streptophyta</taxon>
        <taxon>Embryophyta</taxon>
        <taxon>Tracheophyta</taxon>
        <taxon>Spermatophyta</taxon>
        <taxon>Magnoliopsida</taxon>
        <taxon>eudicotyledons</taxon>
        <taxon>Gunneridae</taxon>
        <taxon>Pentapetalae</taxon>
        <taxon>asterids</taxon>
        <taxon>lamiids</taxon>
        <taxon>Solanales</taxon>
        <taxon>Solanaceae</taxon>
        <taxon>Nicotianoideae</taxon>
        <taxon>Nicotianeae</taxon>
        <taxon>Nicotiana</taxon>
    </lineage>
</organism>
<dbReference type="eggNOG" id="KOG0017">
    <property type="taxonomic scope" value="Eukaryota"/>
</dbReference>
<accession>A0A1U7V9A3</accession>
<dbReference type="Pfam" id="PF22936">
    <property type="entry name" value="Pol_BBD"/>
    <property type="match status" value="1"/>
</dbReference>
<dbReference type="OrthoDB" id="1305140at2759"/>
<feature type="region of interest" description="Disordered" evidence="1">
    <location>
        <begin position="1"/>
        <end position="20"/>
    </location>
</feature>
<dbReference type="AlphaFoldDB" id="A0A1U7V9A3"/>
<name>A0A1U7V9A3_NICSY</name>
<protein>
    <submittedName>
        <fullName evidence="4">Uncharacterized protein LOC104216300</fullName>
    </submittedName>
</protein>
<keyword evidence="3" id="KW-1185">Reference proteome</keyword>
<evidence type="ECO:0000313" key="4">
    <source>
        <dbReference type="RefSeq" id="XP_009764627.1"/>
    </source>
</evidence>
<dbReference type="RefSeq" id="XP_009764627.1">
    <property type="nucleotide sequence ID" value="XM_009766325.1"/>
</dbReference>
<feature type="compositionally biased region" description="Polar residues" evidence="1">
    <location>
        <begin position="1"/>
        <end position="11"/>
    </location>
</feature>